<dbReference type="EMBL" id="JACGWK010001456">
    <property type="protein sequence ID" value="KAL0288266.1"/>
    <property type="molecule type" value="Genomic_DNA"/>
</dbReference>
<reference evidence="2" key="2">
    <citation type="journal article" date="2024" name="Plant">
        <title>Genomic evolution and insights into agronomic trait innovations of Sesamum species.</title>
        <authorList>
            <person name="Miao H."/>
            <person name="Wang L."/>
            <person name="Qu L."/>
            <person name="Liu H."/>
            <person name="Sun Y."/>
            <person name="Le M."/>
            <person name="Wang Q."/>
            <person name="Wei S."/>
            <person name="Zheng Y."/>
            <person name="Lin W."/>
            <person name="Duan Y."/>
            <person name="Cao H."/>
            <person name="Xiong S."/>
            <person name="Wang X."/>
            <person name="Wei L."/>
            <person name="Li C."/>
            <person name="Ma Q."/>
            <person name="Ju M."/>
            <person name="Zhao R."/>
            <person name="Li G."/>
            <person name="Mu C."/>
            <person name="Tian Q."/>
            <person name="Mei H."/>
            <person name="Zhang T."/>
            <person name="Gao T."/>
            <person name="Zhang H."/>
        </authorList>
    </citation>
    <scope>NUCLEOTIDE SEQUENCE</scope>
    <source>
        <strain evidence="2">G01</strain>
    </source>
</reference>
<reference evidence="2" key="1">
    <citation type="submission" date="2020-06" db="EMBL/GenBank/DDBJ databases">
        <authorList>
            <person name="Li T."/>
            <person name="Hu X."/>
            <person name="Zhang T."/>
            <person name="Song X."/>
            <person name="Zhang H."/>
            <person name="Dai N."/>
            <person name="Sheng W."/>
            <person name="Hou X."/>
            <person name="Wei L."/>
        </authorList>
    </citation>
    <scope>NUCLEOTIDE SEQUENCE</scope>
    <source>
        <strain evidence="2">G01</strain>
        <tissue evidence="2">Leaf</tissue>
    </source>
</reference>
<accession>A0AAW2J2N4</accession>
<gene>
    <name evidence="2" type="ORF">Sangu_2665700</name>
</gene>
<name>A0AAW2J2N4_9LAMI</name>
<evidence type="ECO:0000256" key="1">
    <source>
        <dbReference type="SAM" id="MobiDB-lite"/>
    </source>
</evidence>
<evidence type="ECO:0000313" key="2">
    <source>
        <dbReference type="EMBL" id="KAL0288266.1"/>
    </source>
</evidence>
<protein>
    <submittedName>
        <fullName evidence="2">Uncharacterized protein</fullName>
    </submittedName>
</protein>
<feature type="compositionally biased region" description="Basic and acidic residues" evidence="1">
    <location>
        <begin position="1"/>
        <end position="11"/>
    </location>
</feature>
<comment type="caution">
    <text evidence="2">The sequence shown here is derived from an EMBL/GenBank/DDBJ whole genome shotgun (WGS) entry which is preliminary data.</text>
</comment>
<proteinExistence type="predicted"/>
<organism evidence="2">
    <name type="scientific">Sesamum angustifolium</name>
    <dbReference type="NCBI Taxonomy" id="2727405"/>
    <lineage>
        <taxon>Eukaryota</taxon>
        <taxon>Viridiplantae</taxon>
        <taxon>Streptophyta</taxon>
        <taxon>Embryophyta</taxon>
        <taxon>Tracheophyta</taxon>
        <taxon>Spermatophyta</taxon>
        <taxon>Magnoliopsida</taxon>
        <taxon>eudicotyledons</taxon>
        <taxon>Gunneridae</taxon>
        <taxon>Pentapetalae</taxon>
        <taxon>asterids</taxon>
        <taxon>lamiids</taxon>
        <taxon>Lamiales</taxon>
        <taxon>Pedaliaceae</taxon>
        <taxon>Sesamum</taxon>
    </lineage>
</organism>
<feature type="region of interest" description="Disordered" evidence="1">
    <location>
        <begin position="1"/>
        <end position="25"/>
    </location>
</feature>
<dbReference type="AlphaFoldDB" id="A0AAW2J2N4"/>
<sequence length="105" mass="11398">MKLQDTVHEPELVPEPEPEPEPLFHEEAVDGGTEKDMPISKSPPDVYQGIADVATCPLEPAVPEEPLPQDDSSLCVEPHPDTEVVALCPSGGVYFSLIPRMLLNV</sequence>